<organism evidence="1 2">
    <name type="scientific">Arctium lappa</name>
    <name type="common">Greater burdock</name>
    <name type="synonym">Lappa major</name>
    <dbReference type="NCBI Taxonomy" id="4217"/>
    <lineage>
        <taxon>Eukaryota</taxon>
        <taxon>Viridiplantae</taxon>
        <taxon>Streptophyta</taxon>
        <taxon>Embryophyta</taxon>
        <taxon>Tracheophyta</taxon>
        <taxon>Spermatophyta</taxon>
        <taxon>Magnoliopsida</taxon>
        <taxon>eudicotyledons</taxon>
        <taxon>Gunneridae</taxon>
        <taxon>Pentapetalae</taxon>
        <taxon>asterids</taxon>
        <taxon>campanulids</taxon>
        <taxon>Asterales</taxon>
        <taxon>Asteraceae</taxon>
        <taxon>Carduoideae</taxon>
        <taxon>Cardueae</taxon>
        <taxon>Arctiinae</taxon>
        <taxon>Arctium</taxon>
    </lineage>
</organism>
<dbReference type="Proteomes" id="UP001055879">
    <property type="component" value="Linkage Group LG03"/>
</dbReference>
<comment type="caution">
    <text evidence="1">The sequence shown here is derived from an EMBL/GenBank/DDBJ whole genome shotgun (WGS) entry which is preliminary data.</text>
</comment>
<protein>
    <submittedName>
        <fullName evidence="1">Uncharacterized protein</fullName>
    </submittedName>
</protein>
<name>A0ACB9DN31_ARCLA</name>
<evidence type="ECO:0000313" key="2">
    <source>
        <dbReference type="Proteomes" id="UP001055879"/>
    </source>
</evidence>
<sequence length="153" mass="17491">MSKKEPFIEISDDTTTMIHYTYEIPDECLALVFQFLTSGDRKRCSLVSRRWLLVEGQNRHRLALNAQSELLPFIPSTFSRFDSVTKLTLRCDCRSISINDDGLILISFRCPNLTGLKLRGCREITDLGMTLLAKNCKGLKKFQLDLACLEPKE</sequence>
<reference evidence="1 2" key="2">
    <citation type="journal article" date="2022" name="Mol. Ecol. Resour.">
        <title>The genomes of chicory, endive, great burdock and yacon provide insights into Asteraceae paleo-polyploidization history and plant inulin production.</title>
        <authorList>
            <person name="Fan W."/>
            <person name="Wang S."/>
            <person name="Wang H."/>
            <person name="Wang A."/>
            <person name="Jiang F."/>
            <person name="Liu H."/>
            <person name="Zhao H."/>
            <person name="Xu D."/>
            <person name="Zhang Y."/>
        </authorList>
    </citation>
    <scope>NUCLEOTIDE SEQUENCE [LARGE SCALE GENOMIC DNA]</scope>
    <source>
        <strain evidence="2">cv. Niubang</strain>
    </source>
</reference>
<gene>
    <name evidence="1" type="ORF">L6452_10603</name>
</gene>
<reference evidence="2" key="1">
    <citation type="journal article" date="2022" name="Mol. Ecol. Resour.">
        <title>The genomes of chicory, endive, great burdock and yacon provide insights into Asteraceae palaeo-polyploidization history and plant inulin production.</title>
        <authorList>
            <person name="Fan W."/>
            <person name="Wang S."/>
            <person name="Wang H."/>
            <person name="Wang A."/>
            <person name="Jiang F."/>
            <person name="Liu H."/>
            <person name="Zhao H."/>
            <person name="Xu D."/>
            <person name="Zhang Y."/>
        </authorList>
    </citation>
    <scope>NUCLEOTIDE SEQUENCE [LARGE SCALE GENOMIC DNA]</scope>
    <source>
        <strain evidence="2">cv. Niubang</strain>
    </source>
</reference>
<dbReference type="EMBL" id="CM042049">
    <property type="protein sequence ID" value="KAI3747883.1"/>
    <property type="molecule type" value="Genomic_DNA"/>
</dbReference>
<keyword evidence="2" id="KW-1185">Reference proteome</keyword>
<accession>A0ACB9DN31</accession>
<evidence type="ECO:0000313" key="1">
    <source>
        <dbReference type="EMBL" id="KAI3747883.1"/>
    </source>
</evidence>
<proteinExistence type="predicted"/>